<feature type="chain" id="PRO_5019575836" description="Cystatin domain-containing protein" evidence="3">
    <location>
        <begin position="18"/>
        <end position="128"/>
    </location>
</feature>
<dbReference type="InterPro" id="IPR046350">
    <property type="entry name" value="Cystatin_sf"/>
</dbReference>
<sequence>MRFHSLIILFLFAHLSAVTVAVAAAWPESELLATMSHERDVKSPKVIKIAKFAINEENKRSKTKLKLVRILRCTENVYTIDNSFSLELLAKHGTRTTKKYLAHLFETKNYWFRPATDEFELESFELAQ</sequence>
<feature type="domain" description="Cystatin" evidence="4">
    <location>
        <begin position="39"/>
        <end position="113"/>
    </location>
</feature>
<evidence type="ECO:0000313" key="6">
    <source>
        <dbReference type="Proteomes" id="UP000289738"/>
    </source>
</evidence>
<dbReference type="Proteomes" id="UP000289738">
    <property type="component" value="Chromosome B04"/>
</dbReference>
<gene>
    <name evidence="5" type="ORF">Ahy_B04g069568</name>
</gene>
<dbReference type="PANTHER" id="PTHR47364:SF2">
    <property type="entry name" value="CYSTEINE PROTEINASE INHIBITOR 5"/>
    <property type="match status" value="1"/>
</dbReference>
<evidence type="ECO:0000256" key="3">
    <source>
        <dbReference type="SAM" id="SignalP"/>
    </source>
</evidence>
<dbReference type="Pfam" id="PF16845">
    <property type="entry name" value="SQAPI"/>
    <property type="match status" value="1"/>
</dbReference>
<keyword evidence="6" id="KW-1185">Reference proteome</keyword>
<evidence type="ECO:0000313" key="5">
    <source>
        <dbReference type="EMBL" id="RYR12051.1"/>
    </source>
</evidence>
<dbReference type="OrthoDB" id="1272867at2759"/>
<protein>
    <recommendedName>
        <fullName evidence="4">Cystatin domain-containing protein</fullName>
    </recommendedName>
</protein>
<keyword evidence="3" id="KW-0732">Signal</keyword>
<reference evidence="5 6" key="1">
    <citation type="submission" date="2019-01" db="EMBL/GenBank/DDBJ databases">
        <title>Sequencing of cultivated peanut Arachis hypogaea provides insights into genome evolution and oil improvement.</title>
        <authorList>
            <person name="Chen X."/>
        </authorList>
    </citation>
    <scope>NUCLEOTIDE SEQUENCE [LARGE SCALE GENOMIC DNA]</scope>
    <source>
        <strain evidence="6">cv. Fuhuasheng</strain>
        <tissue evidence="5">Leaves</tissue>
    </source>
</reference>
<feature type="signal peptide" evidence="3">
    <location>
        <begin position="1"/>
        <end position="17"/>
    </location>
</feature>
<name>A0A444ZCZ3_ARAHY</name>
<keyword evidence="1" id="KW-0646">Protease inhibitor</keyword>
<dbReference type="SUPFAM" id="SSF54403">
    <property type="entry name" value="Cystatin/monellin"/>
    <property type="match status" value="1"/>
</dbReference>
<dbReference type="Gene3D" id="3.10.450.10">
    <property type="match status" value="1"/>
</dbReference>
<evidence type="ECO:0000259" key="4">
    <source>
        <dbReference type="Pfam" id="PF16845"/>
    </source>
</evidence>
<dbReference type="PANTHER" id="PTHR47364">
    <property type="entry name" value="CYSTEINE PROTEINASE INHIBITOR 5"/>
    <property type="match status" value="1"/>
</dbReference>
<dbReference type="InterPro" id="IPR000010">
    <property type="entry name" value="Cystatin_dom"/>
</dbReference>
<dbReference type="EMBL" id="SDMP01000014">
    <property type="protein sequence ID" value="RYR12051.1"/>
    <property type="molecule type" value="Genomic_DNA"/>
</dbReference>
<evidence type="ECO:0000256" key="2">
    <source>
        <dbReference type="ARBA" id="ARBA00022704"/>
    </source>
</evidence>
<dbReference type="CDD" id="cd00042">
    <property type="entry name" value="CY"/>
    <property type="match status" value="1"/>
</dbReference>
<keyword evidence="2" id="KW-0789">Thiol protease inhibitor</keyword>
<dbReference type="GO" id="GO:0004869">
    <property type="term" value="F:cysteine-type endopeptidase inhibitor activity"/>
    <property type="evidence" value="ECO:0007669"/>
    <property type="project" value="UniProtKB-KW"/>
</dbReference>
<accession>A0A444ZCZ3</accession>
<comment type="caution">
    <text evidence="5">The sequence shown here is derived from an EMBL/GenBank/DDBJ whole genome shotgun (WGS) entry which is preliminary data.</text>
</comment>
<proteinExistence type="predicted"/>
<evidence type="ECO:0000256" key="1">
    <source>
        <dbReference type="ARBA" id="ARBA00022690"/>
    </source>
</evidence>
<dbReference type="AlphaFoldDB" id="A0A444ZCZ3"/>
<organism evidence="5 6">
    <name type="scientific">Arachis hypogaea</name>
    <name type="common">Peanut</name>
    <dbReference type="NCBI Taxonomy" id="3818"/>
    <lineage>
        <taxon>Eukaryota</taxon>
        <taxon>Viridiplantae</taxon>
        <taxon>Streptophyta</taxon>
        <taxon>Embryophyta</taxon>
        <taxon>Tracheophyta</taxon>
        <taxon>Spermatophyta</taxon>
        <taxon>Magnoliopsida</taxon>
        <taxon>eudicotyledons</taxon>
        <taxon>Gunneridae</taxon>
        <taxon>Pentapetalae</taxon>
        <taxon>rosids</taxon>
        <taxon>fabids</taxon>
        <taxon>Fabales</taxon>
        <taxon>Fabaceae</taxon>
        <taxon>Papilionoideae</taxon>
        <taxon>50 kb inversion clade</taxon>
        <taxon>dalbergioids sensu lato</taxon>
        <taxon>Dalbergieae</taxon>
        <taxon>Pterocarpus clade</taxon>
        <taxon>Arachis</taxon>
    </lineage>
</organism>